<feature type="transmembrane region" description="Helical" evidence="7">
    <location>
        <begin position="41"/>
        <end position="62"/>
    </location>
</feature>
<keyword evidence="11" id="KW-1185">Reference proteome</keyword>
<feature type="transmembrane region" description="Helical" evidence="7">
    <location>
        <begin position="166"/>
        <end position="186"/>
    </location>
</feature>
<evidence type="ECO:0000256" key="1">
    <source>
        <dbReference type="ARBA" id="ARBA00004651"/>
    </source>
</evidence>
<keyword evidence="3" id="KW-0547">Nucleotide-binding</keyword>
<dbReference type="SUPFAM" id="SSF90123">
    <property type="entry name" value="ABC transporter transmembrane region"/>
    <property type="match status" value="1"/>
</dbReference>
<dbReference type="NCBIfam" id="TIGR02868">
    <property type="entry name" value="CydC"/>
    <property type="match status" value="1"/>
</dbReference>
<proteinExistence type="predicted"/>
<dbReference type="InterPro" id="IPR011527">
    <property type="entry name" value="ABC1_TM_dom"/>
</dbReference>
<dbReference type="PANTHER" id="PTHR24221:SF653">
    <property type="entry name" value="TRANSPORT ATP-BINDING PROTEIN CYDC"/>
    <property type="match status" value="1"/>
</dbReference>
<keyword evidence="6 7" id="KW-0472">Membrane</keyword>
<reference evidence="10 11" key="1">
    <citation type="submission" date="2021-09" db="EMBL/GenBank/DDBJ databases">
        <title>Aeromonas schubertii isolated from Asian sea bass.</title>
        <authorList>
            <person name="Pinpimai K."/>
        </authorList>
    </citation>
    <scope>NUCLEOTIDE SEQUENCE [LARGE SCALE GENOMIC DNA]</scope>
    <source>
        <strain evidence="10 11">CHULA2021a</strain>
    </source>
</reference>
<comment type="caution">
    <text evidence="10">The sequence shown here is derived from an EMBL/GenBank/DDBJ whole genome shotgun (WGS) entry which is preliminary data.</text>
</comment>
<keyword evidence="5 7" id="KW-1133">Transmembrane helix</keyword>
<dbReference type="InterPro" id="IPR003593">
    <property type="entry name" value="AAA+_ATPase"/>
</dbReference>
<dbReference type="NCBIfam" id="NF008364">
    <property type="entry name" value="PRK11160.1"/>
    <property type="match status" value="1"/>
</dbReference>
<keyword evidence="2 7" id="KW-0812">Transmembrane</keyword>
<evidence type="ECO:0000259" key="8">
    <source>
        <dbReference type="PROSITE" id="PS50893"/>
    </source>
</evidence>
<dbReference type="Pfam" id="PF00664">
    <property type="entry name" value="ABC_membrane"/>
    <property type="match status" value="1"/>
</dbReference>
<evidence type="ECO:0000259" key="9">
    <source>
        <dbReference type="PROSITE" id="PS50929"/>
    </source>
</evidence>
<evidence type="ECO:0000313" key="10">
    <source>
        <dbReference type="EMBL" id="MBZ6067366.1"/>
    </source>
</evidence>
<evidence type="ECO:0000256" key="5">
    <source>
        <dbReference type="ARBA" id="ARBA00022989"/>
    </source>
</evidence>
<sequence>MRDLLPFLRLYRQHWLSLSLGLLLALVTLIAGMGLLSLSGWFLSAAAVAGLTVASSHAFNYMTPAGGVRFFSIIRTAGRWGDRVVSHDATFKVLTRLRVWFWQRLAPLSTGSRGQFRQADLLNRLVADIDALDHVYLRLLTPIGVALLGSLAMVGFLSLFDPRLALILGSILLVSMVLLPILFYHLGKRPGRLLIEQKAHLRTRLLDYLGAQAELQMFAAAEELHMALRRDERDLIEAQATMARITGLSSALMTLISGWSLALMLWLAGHGVAGQAPDPVTALMVFATLASFEALMPLAGAFLHLTSSLTAARRLNQVLEQAEPTTYGEQREPARGDLMMERLLFAYPGSDTQVLQGVSLTLAAGEKVALLGQTGCGKSTLLSLVTREWEPTAGTLTLGGIPLSDYSESALRGAMTVVSQRIHLFSDTLRANLLLAAPAAPDERLAEVLTRVGLGQLLDDDGLDTWLGEGGRSLSGGEQRRIGIARALLHDAPLWLLDEPTEGLDRQTEQAIMGLLHEVCAERSVLLITHRLTGLAQMDRIALMEEGKILRCAPHGELMVQDDHYRRLHQRLTPA</sequence>
<dbReference type="CDD" id="cd18585">
    <property type="entry name" value="ABC_6TM_CydC"/>
    <property type="match status" value="1"/>
</dbReference>
<evidence type="ECO:0000256" key="4">
    <source>
        <dbReference type="ARBA" id="ARBA00022840"/>
    </source>
</evidence>
<dbReference type="PROSITE" id="PS50929">
    <property type="entry name" value="ABC_TM1F"/>
    <property type="match status" value="1"/>
</dbReference>
<dbReference type="PROSITE" id="PS00211">
    <property type="entry name" value="ABC_TRANSPORTER_1"/>
    <property type="match status" value="1"/>
</dbReference>
<dbReference type="InterPro" id="IPR014223">
    <property type="entry name" value="ABC_CydC/D"/>
</dbReference>
<gene>
    <name evidence="10" type="primary">cydC</name>
    <name evidence="10" type="ORF">LA374_14285</name>
</gene>
<dbReference type="InterPro" id="IPR003439">
    <property type="entry name" value="ABC_transporter-like_ATP-bd"/>
</dbReference>
<dbReference type="RefSeq" id="WP_224163232.1">
    <property type="nucleotide sequence ID" value="NZ_JAIRBT010000020.1"/>
</dbReference>
<feature type="transmembrane region" description="Helical" evidence="7">
    <location>
        <begin position="245"/>
        <end position="268"/>
    </location>
</feature>
<dbReference type="Pfam" id="PF00005">
    <property type="entry name" value="ABC_tran"/>
    <property type="match status" value="1"/>
</dbReference>
<feature type="domain" description="ABC transmembrane type-1" evidence="9">
    <location>
        <begin position="20"/>
        <end position="311"/>
    </location>
</feature>
<dbReference type="InterPro" id="IPR017871">
    <property type="entry name" value="ABC_transporter-like_CS"/>
</dbReference>
<dbReference type="SUPFAM" id="SSF52540">
    <property type="entry name" value="P-loop containing nucleoside triphosphate hydrolases"/>
    <property type="match status" value="1"/>
</dbReference>
<dbReference type="InterPro" id="IPR036640">
    <property type="entry name" value="ABC1_TM_sf"/>
</dbReference>
<feature type="transmembrane region" description="Helical" evidence="7">
    <location>
        <begin position="15"/>
        <end position="35"/>
    </location>
</feature>
<dbReference type="PROSITE" id="PS50893">
    <property type="entry name" value="ABC_TRANSPORTER_2"/>
    <property type="match status" value="1"/>
</dbReference>
<dbReference type="Proteomes" id="UP000774958">
    <property type="component" value="Unassembled WGS sequence"/>
</dbReference>
<protein>
    <submittedName>
        <fullName evidence="10">Cysteine/glutathione ABC transporter ATP-binding protein/permease CydC</fullName>
    </submittedName>
</protein>
<evidence type="ECO:0000256" key="2">
    <source>
        <dbReference type="ARBA" id="ARBA00022692"/>
    </source>
</evidence>
<dbReference type="Gene3D" id="3.40.50.300">
    <property type="entry name" value="P-loop containing nucleotide triphosphate hydrolases"/>
    <property type="match status" value="1"/>
</dbReference>
<dbReference type="InterPro" id="IPR027417">
    <property type="entry name" value="P-loop_NTPase"/>
</dbReference>
<accession>A0ABS7VE86</accession>
<evidence type="ECO:0000313" key="11">
    <source>
        <dbReference type="Proteomes" id="UP000774958"/>
    </source>
</evidence>
<dbReference type="EMBL" id="JAIRBT010000020">
    <property type="protein sequence ID" value="MBZ6067366.1"/>
    <property type="molecule type" value="Genomic_DNA"/>
</dbReference>
<evidence type="ECO:0000256" key="6">
    <source>
        <dbReference type="ARBA" id="ARBA00023136"/>
    </source>
</evidence>
<name>A0ABS7VE86_9GAMM</name>
<comment type="subcellular location">
    <subcellularLocation>
        <location evidence="1">Cell membrane</location>
        <topology evidence="1">Multi-pass membrane protein</topology>
    </subcellularLocation>
</comment>
<feature type="domain" description="ABC transporter" evidence="8">
    <location>
        <begin position="338"/>
        <end position="571"/>
    </location>
</feature>
<feature type="transmembrane region" description="Helical" evidence="7">
    <location>
        <begin position="139"/>
        <end position="160"/>
    </location>
</feature>
<dbReference type="SMART" id="SM00382">
    <property type="entry name" value="AAA"/>
    <property type="match status" value="1"/>
</dbReference>
<dbReference type="PANTHER" id="PTHR24221">
    <property type="entry name" value="ATP-BINDING CASSETTE SUB-FAMILY B"/>
    <property type="match status" value="1"/>
</dbReference>
<feature type="transmembrane region" description="Helical" evidence="7">
    <location>
        <begin position="280"/>
        <end position="305"/>
    </location>
</feature>
<organism evidence="10 11">
    <name type="scientific">Aeromonas schubertii</name>
    <dbReference type="NCBI Taxonomy" id="652"/>
    <lineage>
        <taxon>Bacteria</taxon>
        <taxon>Pseudomonadati</taxon>
        <taxon>Pseudomonadota</taxon>
        <taxon>Gammaproteobacteria</taxon>
        <taxon>Aeromonadales</taxon>
        <taxon>Aeromonadaceae</taxon>
        <taxon>Aeromonas</taxon>
    </lineage>
</organism>
<dbReference type="InterPro" id="IPR039421">
    <property type="entry name" value="Type_1_exporter"/>
</dbReference>
<dbReference type="GO" id="GO:0005524">
    <property type="term" value="F:ATP binding"/>
    <property type="evidence" value="ECO:0007669"/>
    <property type="project" value="UniProtKB-KW"/>
</dbReference>
<dbReference type="Gene3D" id="1.20.1560.10">
    <property type="entry name" value="ABC transporter type 1, transmembrane domain"/>
    <property type="match status" value="1"/>
</dbReference>
<evidence type="ECO:0000256" key="3">
    <source>
        <dbReference type="ARBA" id="ARBA00022741"/>
    </source>
</evidence>
<keyword evidence="4 10" id="KW-0067">ATP-binding</keyword>
<evidence type="ECO:0000256" key="7">
    <source>
        <dbReference type="SAM" id="Phobius"/>
    </source>
</evidence>